<dbReference type="SUPFAM" id="SSF51197">
    <property type="entry name" value="Clavaminate synthase-like"/>
    <property type="match status" value="1"/>
</dbReference>
<dbReference type="VEuPathDB" id="FungiDB:F4678DRAFT_5084"/>
<dbReference type="PANTHER" id="PTHR10696">
    <property type="entry name" value="GAMMA-BUTYROBETAINE HYDROXYLASE-RELATED"/>
    <property type="match status" value="1"/>
</dbReference>
<organism evidence="3 4">
    <name type="scientific">Xylaria arbuscula</name>
    <dbReference type="NCBI Taxonomy" id="114810"/>
    <lineage>
        <taxon>Eukaryota</taxon>
        <taxon>Fungi</taxon>
        <taxon>Dikarya</taxon>
        <taxon>Ascomycota</taxon>
        <taxon>Pezizomycotina</taxon>
        <taxon>Sordariomycetes</taxon>
        <taxon>Xylariomycetidae</taxon>
        <taxon>Xylariales</taxon>
        <taxon>Xylariaceae</taxon>
        <taxon>Xylaria</taxon>
    </lineage>
</organism>
<accession>A0A9W8TK46</accession>
<keyword evidence="1" id="KW-0560">Oxidoreductase</keyword>
<dbReference type="Gene3D" id="3.60.130.10">
    <property type="entry name" value="Clavaminate synthase-like"/>
    <property type="match status" value="1"/>
</dbReference>
<dbReference type="PANTHER" id="PTHR10696:SF54">
    <property type="entry name" value="FAMILY OXIDOREDUCTASE, PUTATIVE (AFU_ORTHOLOGUE AFUA_4G13850)-RELATED"/>
    <property type="match status" value="1"/>
</dbReference>
<gene>
    <name evidence="3" type="ORF">NPX13_g6438</name>
</gene>
<dbReference type="InterPro" id="IPR003819">
    <property type="entry name" value="TauD/TfdA-like"/>
</dbReference>
<dbReference type="GO" id="GO:0016491">
    <property type="term" value="F:oxidoreductase activity"/>
    <property type="evidence" value="ECO:0007669"/>
    <property type="project" value="UniProtKB-KW"/>
</dbReference>
<evidence type="ECO:0000259" key="2">
    <source>
        <dbReference type="Pfam" id="PF02668"/>
    </source>
</evidence>
<dbReference type="Pfam" id="PF02668">
    <property type="entry name" value="TauD"/>
    <property type="match status" value="1"/>
</dbReference>
<dbReference type="InterPro" id="IPR050411">
    <property type="entry name" value="AlphaKG_dependent_hydroxylases"/>
</dbReference>
<name>A0A9W8TK46_9PEZI</name>
<evidence type="ECO:0000313" key="3">
    <source>
        <dbReference type="EMBL" id="KAJ3568384.1"/>
    </source>
</evidence>
<dbReference type="EMBL" id="JANPWZ010001142">
    <property type="protein sequence ID" value="KAJ3568384.1"/>
    <property type="molecule type" value="Genomic_DNA"/>
</dbReference>
<dbReference type="InterPro" id="IPR042098">
    <property type="entry name" value="TauD-like_sf"/>
</dbReference>
<proteinExistence type="predicted"/>
<protein>
    <recommendedName>
        <fullName evidence="2">TauD/TfdA-like domain-containing protein</fullName>
    </recommendedName>
</protein>
<evidence type="ECO:0000256" key="1">
    <source>
        <dbReference type="ARBA" id="ARBA00023002"/>
    </source>
</evidence>
<comment type="caution">
    <text evidence="3">The sequence shown here is derived from an EMBL/GenBank/DDBJ whole genome shotgun (WGS) entry which is preliminary data.</text>
</comment>
<dbReference type="Proteomes" id="UP001148614">
    <property type="component" value="Unassembled WGS sequence"/>
</dbReference>
<feature type="domain" description="TauD/TfdA-like" evidence="2">
    <location>
        <begin position="45"/>
        <end position="236"/>
    </location>
</feature>
<sequence length="277" mass="31108">MKGFKTTPPAIEATAHNISSLTQEREYVVQLLDEHLHELDAAVADFDGHIRDLSSHSEPASRAAPYRNTELPFHTDAADVVGMYVLFAAPDGGEGIFASVAQICDTLASDDPELVEVLMRDDWPFVKPPTGGLYYTRSVVSPSPVLSHIPEAFFSRGFLIDNPESNSRRPTCVPNLTGMQAYALDAFNFAALRHALEIRWQSGDMCFFNNRRIVHGRNAFRNGQSEKQTRHILRLWLGDHQFSGEPPPNLVPRWKKIFEVRTESERGDDLWPLEPAP</sequence>
<dbReference type="AlphaFoldDB" id="A0A9W8TK46"/>
<evidence type="ECO:0000313" key="4">
    <source>
        <dbReference type="Proteomes" id="UP001148614"/>
    </source>
</evidence>
<keyword evidence="4" id="KW-1185">Reference proteome</keyword>
<reference evidence="3" key="1">
    <citation type="submission" date="2022-07" db="EMBL/GenBank/DDBJ databases">
        <title>Genome Sequence of Xylaria arbuscula.</title>
        <authorList>
            <person name="Buettner E."/>
        </authorList>
    </citation>
    <scope>NUCLEOTIDE SEQUENCE</scope>
    <source>
        <strain evidence="3">VT107</strain>
    </source>
</reference>